<dbReference type="GO" id="GO:0046983">
    <property type="term" value="F:protein dimerization activity"/>
    <property type="evidence" value="ECO:0007669"/>
    <property type="project" value="InterPro"/>
</dbReference>
<feature type="domain" description="Histidine kinase" evidence="12">
    <location>
        <begin position="401"/>
        <end position="592"/>
    </location>
</feature>
<organism evidence="13 14">
    <name type="scientific">Flavobacterium fontis</name>
    <dbReference type="NCBI Taxonomy" id="1124188"/>
    <lineage>
        <taxon>Bacteria</taxon>
        <taxon>Pseudomonadati</taxon>
        <taxon>Bacteroidota</taxon>
        <taxon>Flavobacteriia</taxon>
        <taxon>Flavobacteriales</taxon>
        <taxon>Flavobacteriaceae</taxon>
        <taxon>Flavobacterium</taxon>
    </lineage>
</organism>
<dbReference type="PANTHER" id="PTHR24421:SF10">
    <property type="entry name" value="NITRATE_NITRITE SENSOR PROTEIN NARQ"/>
    <property type="match status" value="1"/>
</dbReference>
<dbReference type="SMART" id="SM00387">
    <property type="entry name" value="HATPase_c"/>
    <property type="match status" value="1"/>
</dbReference>
<evidence type="ECO:0000256" key="9">
    <source>
        <dbReference type="PROSITE-ProRule" id="PRU00339"/>
    </source>
</evidence>
<feature type="transmembrane region" description="Helical" evidence="11">
    <location>
        <begin position="343"/>
        <end position="362"/>
    </location>
</feature>
<keyword evidence="7" id="KW-0067">ATP-binding</keyword>
<dbReference type="InterPro" id="IPR003594">
    <property type="entry name" value="HATPase_dom"/>
</dbReference>
<reference evidence="13 14" key="1">
    <citation type="submission" date="2016-11" db="EMBL/GenBank/DDBJ databases">
        <authorList>
            <person name="Jaros S."/>
            <person name="Januszkiewicz K."/>
            <person name="Wedrychowicz H."/>
        </authorList>
    </citation>
    <scope>NUCLEOTIDE SEQUENCE [LARGE SCALE GENOMIC DNA]</scope>
    <source>
        <strain evidence="13 14">DSM 25660</strain>
    </source>
</reference>
<dbReference type="PROSITE" id="PS50005">
    <property type="entry name" value="TPR"/>
    <property type="match status" value="1"/>
</dbReference>
<dbReference type="Pfam" id="PF13424">
    <property type="entry name" value="TPR_12"/>
    <property type="match status" value="1"/>
</dbReference>
<keyword evidence="8" id="KW-0902">Two-component regulatory system</keyword>
<evidence type="ECO:0000313" key="13">
    <source>
        <dbReference type="EMBL" id="SHF59021.1"/>
    </source>
</evidence>
<sequence>MCHRGQVKKIIKVLGWLCITLGPFLHFGQTRKYIDSLNHLSFEQKIKNPKQLLPYYKSAIQKAQNINYAKGQWEAYANASLLYYYLGKYDLELQYARVALKGFEQENNLDYQAYLWGEIGYRMKRRNLKEAERYMQKGIRLAETHQLKQPLMALYDNYGVLKEMQRQWDSAHFFYTQGLTLKSKFRDRSGIPYSLNNLGGLYLLQKKWDKAQPYFEKAIAIRQSMGDTVGLCESYLTLSDLYLQQQQMSKAKRLLDWVVKIASQKQLLQLAQSAYMQRASWFERNQMGMASAQDLQQAIAYQQRLAQKETRDKVAELEIFYQTQEKEKELLEQRIVIQERNTWLLLASVLLGAMGLIGFLIYRQQQLKNRAQQQAFALEKAIAKIETQNQLHDQRLAISRDLHDNIGAQLTFIISSVETLKFGFSLTDSLLLHQLDKIATFSKITIRELRDTIWAMNQEHISMHDLKARLVNFIEQAKQTSDSIAFNFNFLESNSTLVFSALTGVNLYRIIQEALHNAIKYAQATEIHVVTTLDNQRLHVEIRDNGKGFDLENVNFGNGLHNMRKRMEEIGGNLEIKTLTNHGTQILLQLPV</sequence>
<keyword evidence="11" id="KW-0812">Transmembrane</keyword>
<keyword evidence="4" id="KW-0808">Transferase</keyword>
<evidence type="ECO:0000256" key="10">
    <source>
        <dbReference type="SAM" id="Coils"/>
    </source>
</evidence>
<keyword evidence="3" id="KW-0597">Phosphoprotein</keyword>
<dbReference type="InterPro" id="IPR011990">
    <property type="entry name" value="TPR-like_helical_dom_sf"/>
</dbReference>
<keyword evidence="11" id="KW-1133">Transmembrane helix</keyword>
<dbReference type="InterPro" id="IPR011712">
    <property type="entry name" value="Sig_transdc_His_kin_sub3_dim/P"/>
</dbReference>
<dbReference type="EC" id="2.7.13.3" evidence="2"/>
<evidence type="ECO:0000256" key="11">
    <source>
        <dbReference type="SAM" id="Phobius"/>
    </source>
</evidence>
<gene>
    <name evidence="13" type="ORF">SAMN05444377_11325</name>
</gene>
<comment type="catalytic activity">
    <reaction evidence="1">
        <text>ATP + protein L-histidine = ADP + protein N-phospho-L-histidine.</text>
        <dbReference type="EC" id="2.7.13.3"/>
    </reaction>
</comment>
<feature type="coiled-coil region" evidence="10">
    <location>
        <begin position="314"/>
        <end position="341"/>
    </location>
</feature>
<dbReference type="Gene3D" id="1.20.5.1930">
    <property type="match status" value="1"/>
</dbReference>
<dbReference type="GO" id="GO:0005524">
    <property type="term" value="F:ATP binding"/>
    <property type="evidence" value="ECO:0007669"/>
    <property type="project" value="UniProtKB-KW"/>
</dbReference>
<keyword evidence="14" id="KW-1185">Reference proteome</keyword>
<dbReference type="InterPro" id="IPR005467">
    <property type="entry name" value="His_kinase_dom"/>
</dbReference>
<feature type="repeat" description="TPR" evidence="9">
    <location>
        <begin position="192"/>
        <end position="225"/>
    </location>
</feature>
<protein>
    <recommendedName>
        <fullName evidence="2">histidine kinase</fullName>
        <ecNumber evidence="2">2.7.13.3</ecNumber>
    </recommendedName>
</protein>
<dbReference type="InterPro" id="IPR050482">
    <property type="entry name" value="Sensor_HK_TwoCompSys"/>
</dbReference>
<dbReference type="SMART" id="SM00028">
    <property type="entry name" value="TPR"/>
    <property type="match status" value="3"/>
</dbReference>
<evidence type="ECO:0000256" key="4">
    <source>
        <dbReference type="ARBA" id="ARBA00022679"/>
    </source>
</evidence>
<keyword evidence="11" id="KW-0472">Membrane</keyword>
<dbReference type="InterPro" id="IPR019734">
    <property type="entry name" value="TPR_rpt"/>
</dbReference>
<dbReference type="Gene3D" id="3.30.565.10">
    <property type="entry name" value="Histidine kinase-like ATPase, C-terminal domain"/>
    <property type="match status" value="1"/>
</dbReference>
<dbReference type="AlphaFoldDB" id="A0A1M5CWD4"/>
<evidence type="ECO:0000256" key="5">
    <source>
        <dbReference type="ARBA" id="ARBA00022741"/>
    </source>
</evidence>
<dbReference type="Gene3D" id="1.25.40.10">
    <property type="entry name" value="Tetratricopeptide repeat domain"/>
    <property type="match status" value="1"/>
</dbReference>
<evidence type="ECO:0000256" key="1">
    <source>
        <dbReference type="ARBA" id="ARBA00000085"/>
    </source>
</evidence>
<dbReference type="InterPro" id="IPR036890">
    <property type="entry name" value="HATPase_C_sf"/>
</dbReference>
<evidence type="ECO:0000256" key="3">
    <source>
        <dbReference type="ARBA" id="ARBA00022553"/>
    </source>
</evidence>
<dbReference type="GO" id="GO:0000155">
    <property type="term" value="F:phosphorelay sensor kinase activity"/>
    <property type="evidence" value="ECO:0007669"/>
    <property type="project" value="InterPro"/>
</dbReference>
<evidence type="ECO:0000256" key="2">
    <source>
        <dbReference type="ARBA" id="ARBA00012438"/>
    </source>
</evidence>
<evidence type="ECO:0000256" key="6">
    <source>
        <dbReference type="ARBA" id="ARBA00022777"/>
    </source>
</evidence>
<dbReference type="PROSITE" id="PS50109">
    <property type="entry name" value="HIS_KIN"/>
    <property type="match status" value="1"/>
</dbReference>
<dbReference type="SUPFAM" id="SSF55874">
    <property type="entry name" value="ATPase domain of HSP90 chaperone/DNA topoisomerase II/histidine kinase"/>
    <property type="match status" value="1"/>
</dbReference>
<proteinExistence type="predicted"/>
<dbReference type="PANTHER" id="PTHR24421">
    <property type="entry name" value="NITRATE/NITRITE SENSOR PROTEIN NARX-RELATED"/>
    <property type="match status" value="1"/>
</dbReference>
<dbReference type="Pfam" id="PF07730">
    <property type="entry name" value="HisKA_3"/>
    <property type="match status" value="1"/>
</dbReference>
<dbReference type="EMBL" id="FQVQ01000013">
    <property type="protein sequence ID" value="SHF59021.1"/>
    <property type="molecule type" value="Genomic_DNA"/>
</dbReference>
<keyword evidence="9" id="KW-0802">TPR repeat</keyword>
<accession>A0A1M5CWD4</accession>
<dbReference type="STRING" id="1124188.SAMN05444377_11325"/>
<evidence type="ECO:0000256" key="7">
    <source>
        <dbReference type="ARBA" id="ARBA00022840"/>
    </source>
</evidence>
<evidence type="ECO:0000259" key="12">
    <source>
        <dbReference type="PROSITE" id="PS50109"/>
    </source>
</evidence>
<evidence type="ECO:0000256" key="8">
    <source>
        <dbReference type="ARBA" id="ARBA00023012"/>
    </source>
</evidence>
<name>A0A1M5CWD4_9FLAO</name>
<keyword evidence="10" id="KW-0175">Coiled coil</keyword>
<dbReference type="CDD" id="cd16917">
    <property type="entry name" value="HATPase_UhpB-NarQ-NarX-like"/>
    <property type="match status" value="1"/>
</dbReference>
<evidence type="ECO:0000313" key="14">
    <source>
        <dbReference type="Proteomes" id="UP000184147"/>
    </source>
</evidence>
<dbReference type="SUPFAM" id="SSF48452">
    <property type="entry name" value="TPR-like"/>
    <property type="match status" value="1"/>
</dbReference>
<dbReference type="GO" id="GO:0016020">
    <property type="term" value="C:membrane"/>
    <property type="evidence" value="ECO:0007669"/>
    <property type="project" value="InterPro"/>
</dbReference>
<dbReference type="Proteomes" id="UP000184147">
    <property type="component" value="Unassembled WGS sequence"/>
</dbReference>
<keyword evidence="6 13" id="KW-0418">Kinase</keyword>
<dbReference type="Pfam" id="PF02518">
    <property type="entry name" value="HATPase_c"/>
    <property type="match status" value="1"/>
</dbReference>
<keyword evidence="5" id="KW-0547">Nucleotide-binding</keyword>